<dbReference type="EMBL" id="JAWCUD010000002">
    <property type="protein sequence ID" value="MDU0200922.1"/>
    <property type="molecule type" value="Genomic_DNA"/>
</dbReference>
<dbReference type="InterPro" id="IPR038084">
    <property type="entry name" value="PduO/GlcC-like_sf"/>
</dbReference>
<proteinExistence type="predicted"/>
<dbReference type="PANTHER" id="PTHR28255">
    <property type="match status" value="1"/>
</dbReference>
<reference evidence="1 2" key="1">
    <citation type="submission" date="2023-10" db="EMBL/GenBank/DDBJ databases">
        <title>Paenibacillus strain PFR10 Genome sequencing and assembly.</title>
        <authorList>
            <person name="Kim I."/>
        </authorList>
    </citation>
    <scope>NUCLEOTIDE SEQUENCE [LARGE SCALE GENOMIC DNA]</scope>
    <source>
        <strain evidence="1 2">PFR10</strain>
    </source>
</reference>
<dbReference type="PANTHER" id="PTHR28255:SF1">
    <property type="entry name" value="UPF0303 PROTEIN YBR137W"/>
    <property type="match status" value="1"/>
</dbReference>
<accession>A0ABU3RAL3</accession>
<dbReference type="RefSeq" id="WP_315950556.1">
    <property type="nucleotide sequence ID" value="NZ_JAWCUD010000002.1"/>
</dbReference>
<gene>
    <name evidence="1" type="ORF">RQP52_07455</name>
</gene>
<keyword evidence="2" id="KW-1185">Reference proteome</keyword>
<dbReference type="SUPFAM" id="SSF143744">
    <property type="entry name" value="GlcG-like"/>
    <property type="match status" value="1"/>
</dbReference>
<dbReference type="Proteomes" id="UP001260980">
    <property type="component" value="Unassembled WGS sequence"/>
</dbReference>
<evidence type="ECO:0000313" key="1">
    <source>
        <dbReference type="EMBL" id="MDU0200922.1"/>
    </source>
</evidence>
<dbReference type="InterPro" id="IPR005624">
    <property type="entry name" value="PduO/GlcC-like"/>
</dbReference>
<dbReference type="InterPro" id="IPR010371">
    <property type="entry name" value="YBR137W-like"/>
</dbReference>
<dbReference type="Gene3D" id="3.30.450.150">
    <property type="entry name" value="Haem-degrading domain"/>
    <property type="match status" value="1"/>
</dbReference>
<sequence>MDVLTLDKYDDLLMTLLQEEIDLQFSVFTNETAYRVGNRIIEKAMKENKAIVVNIRKNNELLFYSRMNGTSSNNDEWVTWKNNVVQHFGHSSYYIHVLLKSTASTVEASGLNPNDYKAEGGAFPLILKDEGIVGTISVSGLPGEEDHNMITSVLKELLLGK</sequence>
<protein>
    <submittedName>
        <fullName evidence="1">Heme-degrading domain-containing protein</fullName>
    </submittedName>
</protein>
<organism evidence="1 2">
    <name type="scientific">Paenibacillus violae</name>
    <dbReference type="NCBI Taxonomy" id="3077234"/>
    <lineage>
        <taxon>Bacteria</taxon>
        <taxon>Bacillati</taxon>
        <taxon>Bacillota</taxon>
        <taxon>Bacilli</taxon>
        <taxon>Bacillales</taxon>
        <taxon>Paenibacillaceae</taxon>
        <taxon>Paenibacillus</taxon>
    </lineage>
</organism>
<dbReference type="Pfam" id="PF03928">
    <property type="entry name" value="HbpS-like"/>
    <property type="match status" value="1"/>
</dbReference>
<name>A0ABU3RAL3_9BACL</name>
<dbReference type="NCBIfam" id="NF002696">
    <property type="entry name" value="PRK02487.1-5"/>
    <property type="match status" value="1"/>
</dbReference>
<dbReference type="PIRSF" id="PIRSF008757">
    <property type="entry name" value="UCP008757"/>
    <property type="match status" value="1"/>
</dbReference>
<comment type="caution">
    <text evidence="1">The sequence shown here is derived from an EMBL/GenBank/DDBJ whole genome shotgun (WGS) entry which is preliminary data.</text>
</comment>
<evidence type="ECO:0000313" key="2">
    <source>
        <dbReference type="Proteomes" id="UP001260980"/>
    </source>
</evidence>